<gene>
    <name evidence="2" type="ORF">SDC9_192179</name>
</gene>
<proteinExistence type="predicted"/>
<evidence type="ECO:0000313" key="2">
    <source>
        <dbReference type="EMBL" id="MPN44614.1"/>
    </source>
</evidence>
<dbReference type="AlphaFoldDB" id="A0A645I8H8"/>
<reference evidence="2" key="1">
    <citation type="submission" date="2019-08" db="EMBL/GenBank/DDBJ databases">
        <authorList>
            <person name="Kucharzyk K."/>
            <person name="Murdoch R.W."/>
            <person name="Higgins S."/>
            <person name="Loffler F."/>
        </authorList>
    </citation>
    <scope>NUCLEOTIDE SEQUENCE</scope>
</reference>
<dbReference type="Gene3D" id="3.30.2310.20">
    <property type="entry name" value="RelE-like"/>
    <property type="match status" value="1"/>
</dbReference>
<dbReference type="InterPro" id="IPR007712">
    <property type="entry name" value="RelE/ParE_toxin"/>
</dbReference>
<sequence length="105" mass="12071">MKQYQIKITNKALEDMAEIYEYIADNLKVSDTAMKQYDRIADGIESLNEFPEQYKLFAFQPECDLCLRQLPVGNYSAIYAVEGDCVTVLRVLYSSSDIITRLRNG</sequence>
<protein>
    <submittedName>
        <fullName evidence="2">Uncharacterized protein</fullName>
    </submittedName>
</protein>
<keyword evidence="1" id="KW-1277">Toxin-antitoxin system</keyword>
<name>A0A645I8H8_9ZZZZ</name>
<comment type="caution">
    <text evidence="2">The sequence shown here is derived from an EMBL/GenBank/DDBJ whole genome shotgun (WGS) entry which is preliminary data.</text>
</comment>
<dbReference type="InterPro" id="IPR035093">
    <property type="entry name" value="RelE/ParE_toxin_dom_sf"/>
</dbReference>
<accession>A0A645I8H8</accession>
<organism evidence="2">
    <name type="scientific">bioreactor metagenome</name>
    <dbReference type="NCBI Taxonomy" id="1076179"/>
    <lineage>
        <taxon>unclassified sequences</taxon>
        <taxon>metagenomes</taxon>
        <taxon>ecological metagenomes</taxon>
    </lineage>
</organism>
<dbReference type="EMBL" id="VSSQ01103870">
    <property type="protein sequence ID" value="MPN44614.1"/>
    <property type="molecule type" value="Genomic_DNA"/>
</dbReference>
<evidence type="ECO:0000256" key="1">
    <source>
        <dbReference type="ARBA" id="ARBA00022649"/>
    </source>
</evidence>
<dbReference type="Pfam" id="PF05016">
    <property type="entry name" value="ParE_toxin"/>
    <property type="match status" value="1"/>
</dbReference>